<name>A0AAV5MTL5_9ROSI</name>
<organism evidence="2 3">
    <name type="scientific">Rubroshorea leprosula</name>
    <dbReference type="NCBI Taxonomy" id="152421"/>
    <lineage>
        <taxon>Eukaryota</taxon>
        <taxon>Viridiplantae</taxon>
        <taxon>Streptophyta</taxon>
        <taxon>Embryophyta</taxon>
        <taxon>Tracheophyta</taxon>
        <taxon>Spermatophyta</taxon>
        <taxon>Magnoliopsida</taxon>
        <taxon>eudicotyledons</taxon>
        <taxon>Gunneridae</taxon>
        <taxon>Pentapetalae</taxon>
        <taxon>rosids</taxon>
        <taxon>malvids</taxon>
        <taxon>Malvales</taxon>
        <taxon>Dipterocarpaceae</taxon>
        <taxon>Rubroshorea</taxon>
    </lineage>
</organism>
<dbReference type="AlphaFoldDB" id="A0AAV5MTL5"/>
<comment type="caution">
    <text evidence="2">The sequence shown here is derived from an EMBL/GenBank/DDBJ whole genome shotgun (WGS) entry which is preliminary data.</text>
</comment>
<sequence length="50" mass="5277">MGVTLSSTTILCSGNQKSASLAIFSLCLPNPNFITGICFIALFETYVSDS</sequence>
<reference evidence="2 3" key="1">
    <citation type="journal article" date="2021" name="Commun. Biol.">
        <title>The genome of Shorea leprosula (Dipterocarpaceae) highlights the ecological relevance of drought in aseasonal tropical rainforests.</title>
        <authorList>
            <person name="Ng K.K.S."/>
            <person name="Kobayashi M.J."/>
            <person name="Fawcett J.A."/>
            <person name="Hatakeyama M."/>
            <person name="Paape T."/>
            <person name="Ng C.H."/>
            <person name="Ang C.C."/>
            <person name="Tnah L.H."/>
            <person name="Lee C.T."/>
            <person name="Nishiyama T."/>
            <person name="Sese J."/>
            <person name="O'Brien M.J."/>
            <person name="Copetti D."/>
            <person name="Mohd Noor M.I."/>
            <person name="Ong R.C."/>
            <person name="Putra M."/>
            <person name="Sireger I.Z."/>
            <person name="Indrioko S."/>
            <person name="Kosugi Y."/>
            <person name="Izuno A."/>
            <person name="Isagi Y."/>
            <person name="Lee S.L."/>
            <person name="Shimizu K.K."/>
        </authorList>
    </citation>
    <scope>NUCLEOTIDE SEQUENCE [LARGE SCALE GENOMIC DNA]</scope>
    <source>
        <strain evidence="2">214</strain>
    </source>
</reference>
<accession>A0AAV5MTL5</accession>
<keyword evidence="3" id="KW-1185">Reference proteome</keyword>
<proteinExistence type="predicted"/>
<evidence type="ECO:0000256" key="1">
    <source>
        <dbReference type="SAM" id="Phobius"/>
    </source>
</evidence>
<keyword evidence="1" id="KW-0472">Membrane</keyword>
<feature type="transmembrane region" description="Helical" evidence="1">
    <location>
        <begin position="21"/>
        <end position="43"/>
    </location>
</feature>
<keyword evidence="1" id="KW-1133">Transmembrane helix</keyword>
<dbReference type="EMBL" id="BPVZ01000560">
    <property type="protein sequence ID" value="GKV51892.1"/>
    <property type="molecule type" value="Genomic_DNA"/>
</dbReference>
<evidence type="ECO:0000313" key="2">
    <source>
        <dbReference type="EMBL" id="GKV51892.1"/>
    </source>
</evidence>
<protein>
    <submittedName>
        <fullName evidence="2">Uncharacterized protein</fullName>
    </submittedName>
</protein>
<keyword evidence="1" id="KW-0812">Transmembrane</keyword>
<dbReference type="Proteomes" id="UP001054252">
    <property type="component" value="Unassembled WGS sequence"/>
</dbReference>
<gene>
    <name evidence="2" type="ORF">SLEP1_g58510</name>
</gene>
<evidence type="ECO:0000313" key="3">
    <source>
        <dbReference type="Proteomes" id="UP001054252"/>
    </source>
</evidence>